<dbReference type="Pfam" id="PF13191">
    <property type="entry name" value="AAA_16"/>
    <property type="match status" value="1"/>
</dbReference>
<dbReference type="InterPro" id="IPR027417">
    <property type="entry name" value="P-loop_NTPase"/>
</dbReference>
<proteinExistence type="predicted"/>
<dbReference type="SUPFAM" id="SSF52540">
    <property type="entry name" value="P-loop containing nucleoside triphosphate hydrolases"/>
    <property type="match status" value="1"/>
</dbReference>
<comment type="caution">
    <text evidence="2">The sequence shown here is derived from an EMBL/GenBank/DDBJ whole genome shotgun (WGS) entry which is preliminary data.</text>
</comment>
<accession>A0ABV7W6B2</accession>
<dbReference type="Proteomes" id="UP001595729">
    <property type="component" value="Unassembled WGS sequence"/>
</dbReference>
<organism evidence="2 3">
    <name type="scientific">Hydrogenophaga luteola</name>
    <dbReference type="NCBI Taxonomy" id="1591122"/>
    <lineage>
        <taxon>Bacteria</taxon>
        <taxon>Pseudomonadati</taxon>
        <taxon>Pseudomonadota</taxon>
        <taxon>Betaproteobacteria</taxon>
        <taxon>Burkholderiales</taxon>
        <taxon>Comamonadaceae</taxon>
        <taxon>Hydrogenophaga</taxon>
    </lineage>
</organism>
<sequence>MPRRPTPAPATLGDRLARARRARFIGRAAELARFDRMLDGQAEPVWFLHGPGGIGKTTLLAEFTRRAEAAGRIVIEIDARHLAASPASWHQALRVALSDDTGEPLPPPGSVLLVDTFETVAGLEGWLRDEELPRYPGDTLVVLAGRTPADPAWRLDPGWSSIAAVTKLVPWTETEARDYLTSRLGGLPVPEAMLARGAGVPLLLTLLADAHRRGADLPDHNPGDGDPALREVLVRELLERFARDLSDPLLRAALDVLTVARSVTVPMLAATVDEGAADDTYDWLACLPFVQAGEAGLQMHDYVREAFAATWRAREPGAIDRAGLRVQQYLARRAPLVGRDEAVRQLKDWIFVLRFTDVGHITDHRHIENHRLGGLEHDAEAVVALVLRRLGAGMAGHIAHWVAHRPQDFLLVRHRTGRLAGLVLALEMTEIPPEVMAADPAVGRAWAHVQRVRAPRPGGSAVCIRLTLDAELDTLPNPTATLGGGSWLMERSLLDKRAEWNVAYGHPVELMDRVWPSMRRLNWATREPALDDVVDGRLFGGYVRDYVREPIAPEWRPPATGTDQRPLPGADDFAQAVREALRQYGRDEALAANPLRHCAWLSGHAAAPATLQALRAALSDAVQALAHHPADLKFHRALQQTWLTPGAKQEAVAADLGLPFNTYRYHLARGAERVAQALWQREQLARQSADTPGRR</sequence>
<dbReference type="Gene3D" id="3.40.50.300">
    <property type="entry name" value="P-loop containing nucleotide triphosphate hydrolases"/>
    <property type="match status" value="1"/>
</dbReference>
<evidence type="ECO:0000313" key="3">
    <source>
        <dbReference type="Proteomes" id="UP001595729"/>
    </source>
</evidence>
<dbReference type="EMBL" id="JBHRXX010000007">
    <property type="protein sequence ID" value="MFC3684919.1"/>
    <property type="molecule type" value="Genomic_DNA"/>
</dbReference>
<gene>
    <name evidence="2" type="ORF">ACFOPI_15045</name>
</gene>
<protein>
    <submittedName>
        <fullName evidence="2">AAA family ATPase</fullName>
    </submittedName>
</protein>
<name>A0ABV7W6B2_9BURK</name>
<dbReference type="RefSeq" id="WP_382175342.1">
    <property type="nucleotide sequence ID" value="NZ_JBHRXX010000007.1"/>
</dbReference>
<evidence type="ECO:0000259" key="1">
    <source>
        <dbReference type="Pfam" id="PF13191"/>
    </source>
</evidence>
<keyword evidence="3" id="KW-1185">Reference proteome</keyword>
<reference evidence="3" key="1">
    <citation type="journal article" date="2019" name="Int. J. Syst. Evol. Microbiol.">
        <title>The Global Catalogue of Microorganisms (GCM) 10K type strain sequencing project: providing services to taxonomists for standard genome sequencing and annotation.</title>
        <authorList>
            <consortium name="The Broad Institute Genomics Platform"/>
            <consortium name="The Broad Institute Genome Sequencing Center for Infectious Disease"/>
            <person name="Wu L."/>
            <person name="Ma J."/>
        </authorList>
    </citation>
    <scope>NUCLEOTIDE SEQUENCE [LARGE SCALE GENOMIC DNA]</scope>
    <source>
        <strain evidence="3">KCTC 42501</strain>
    </source>
</reference>
<dbReference type="InterPro" id="IPR041664">
    <property type="entry name" value="AAA_16"/>
</dbReference>
<feature type="domain" description="Orc1-like AAA ATPase" evidence="1">
    <location>
        <begin position="23"/>
        <end position="100"/>
    </location>
</feature>
<evidence type="ECO:0000313" key="2">
    <source>
        <dbReference type="EMBL" id="MFC3684919.1"/>
    </source>
</evidence>